<evidence type="ECO:0000256" key="2">
    <source>
        <dbReference type="ARBA" id="ARBA00022606"/>
    </source>
</evidence>
<dbReference type="AlphaFoldDB" id="A0A9N9S056"/>
<keyword evidence="2 9" id="KW-0716">Sensory transduction</keyword>
<evidence type="ECO:0000313" key="11">
    <source>
        <dbReference type="EMBL" id="CAG9806666.1"/>
    </source>
</evidence>
<comment type="similarity">
    <text evidence="9">Belongs to the insect chemoreceptor superfamily. Heteromeric odorant receptor channel (TC 1.A.69) family.</text>
</comment>
<evidence type="ECO:0000256" key="7">
    <source>
        <dbReference type="ARBA" id="ARBA00023170"/>
    </source>
</evidence>
<keyword evidence="8 9" id="KW-0807">Transducer</keyword>
<keyword evidence="12" id="KW-1185">Reference proteome</keyword>
<dbReference type="GO" id="GO:0005549">
    <property type="term" value="F:odorant binding"/>
    <property type="evidence" value="ECO:0007669"/>
    <property type="project" value="InterPro"/>
</dbReference>
<keyword evidence="10" id="KW-0175">Coiled coil</keyword>
<keyword evidence="6 9" id="KW-0472">Membrane</keyword>
<evidence type="ECO:0000256" key="8">
    <source>
        <dbReference type="ARBA" id="ARBA00023224"/>
    </source>
</evidence>
<feature type="transmembrane region" description="Helical" evidence="9">
    <location>
        <begin position="198"/>
        <end position="219"/>
    </location>
</feature>
<dbReference type="Proteomes" id="UP001153620">
    <property type="component" value="Chromosome 3"/>
</dbReference>
<sequence length="371" mass="39451">MLIENALVAGIYFVVLFKIIIVNKNNVANILEVVKKLDEYFPHSGVDQLNFNVHKYLNTAKWVEKLFYSMIAFIVSHLSMIPYLHQLYGYVKSESVDWELILNLNLSFDLLQPFVYEMMCLSEILMMIAAAIYIVSTDLLFANLVHVLAMEFDILSVKISEIGIIENEKEAIKELKNLIDIHQDLIETSQKLNDIYSLLQLINAFGTIVAFCTGSFLAVQSNLLYNKRTLLRGALGLGALGLGALGLGAIGLGALGLGALGVGALRLGAIGLGAIGLGAIGLGAIGLGAIGLGAIGLGAIGLGAIGLGAIGLGAIGLGAIGLGAIGLGAIGLGAIGLRRTKDLYLGDLCEVRHHGLISRIDKKLKLFKELN</sequence>
<evidence type="ECO:0000256" key="3">
    <source>
        <dbReference type="ARBA" id="ARBA00022692"/>
    </source>
</evidence>
<keyword evidence="3 9" id="KW-0812">Transmembrane</keyword>
<reference evidence="11" key="1">
    <citation type="submission" date="2022-01" db="EMBL/GenBank/DDBJ databases">
        <authorList>
            <person name="King R."/>
        </authorList>
    </citation>
    <scope>NUCLEOTIDE SEQUENCE</scope>
</reference>
<dbReference type="OrthoDB" id="8185860at2759"/>
<dbReference type="PANTHER" id="PTHR21137:SF44">
    <property type="entry name" value="ODORANT RECEPTOR 13A-RELATED"/>
    <property type="match status" value="1"/>
</dbReference>
<organism evidence="11 12">
    <name type="scientific">Chironomus riparius</name>
    <dbReference type="NCBI Taxonomy" id="315576"/>
    <lineage>
        <taxon>Eukaryota</taxon>
        <taxon>Metazoa</taxon>
        <taxon>Ecdysozoa</taxon>
        <taxon>Arthropoda</taxon>
        <taxon>Hexapoda</taxon>
        <taxon>Insecta</taxon>
        <taxon>Pterygota</taxon>
        <taxon>Neoptera</taxon>
        <taxon>Endopterygota</taxon>
        <taxon>Diptera</taxon>
        <taxon>Nematocera</taxon>
        <taxon>Chironomoidea</taxon>
        <taxon>Chironomidae</taxon>
        <taxon>Chironominae</taxon>
        <taxon>Chironomus</taxon>
    </lineage>
</organism>
<dbReference type="GO" id="GO:0007165">
    <property type="term" value="P:signal transduction"/>
    <property type="evidence" value="ECO:0007669"/>
    <property type="project" value="UniProtKB-KW"/>
</dbReference>
<keyword evidence="4 9" id="KW-0552">Olfaction</keyword>
<dbReference type="Pfam" id="PF02949">
    <property type="entry name" value="7tm_6"/>
    <property type="match status" value="1"/>
</dbReference>
<evidence type="ECO:0000256" key="5">
    <source>
        <dbReference type="ARBA" id="ARBA00022989"/>
    </source>
</evidence>
<accession>A0A9N9S056</accession>
<evidence type="ECO:0000313" key="12">
    <source>
        <dbReference type="Proteomes" id="UP001153620"/>
    </source>
</evidence>
<protein>
    <recommendedName>
        <fullName evidence="9">Odorant receptor</fullName>
    </recommendedName>
</protein>
<feature type="transmembrane region" description="Helical" evidence="9">
    <location>
        <begin position="66"/>
        <end position="85"/>
    </location>
</feature>
<reference evidence="11" key="2">
    <citation type="submission" date="2022-10" db="EMBL/GenBank/DDBJ databases">
        <authorList>
            <consortium name="ENA_rothamsted_submissions"/>
            <consortium name="culmorum"/>
            <person name="King R."/>
        </authorList>
    </citation>
    <scope>NUCLEOTIDE SEQUENCE</scope>
</reference>
<dbReference type="InterPro" id="IPR004117">
    <property type="entry name" value="7tm6_olfct_rcpt"/>
</dbReference>
<feature type="transmembrane region" description="Helical" evidence="9">
    <location>
        <begin position="239"/>
        <end position="265"/>
    </location>
</feature>
<proteinExistence type="inferred from homology"/>
<dbReference type="EMBL" id="OU895879">
    <property type="protein sequence ID" value="CAG9806666.1"/>
    <property type="molecule type" value="Genomic_DNA"/>
</dbReference>
<gene>
    <name evidence="11" type="ORF">CHIRRI_LOCUS9521</name>
</gene>
<dbReference type="PANTHER" id="PTHR21137">
    <property type="entry name" value="ODORANT RECEPTOR"/>
    <property type="match status" value="1"/>
</dbReference>
<feature type="transmembrane region" description="Helical" evidence="9">
    <location>
        <begin position="124"/>
        <end position="149"/>
    </location>
</feature>
<keyword evidence="5 9" id="KW-1133">Transmembrane helix</keyword>
<feature type="transmembrane region" description="Helical" evidence="9">
    <location>
        <begin position="277"/>
        <end position="304"/>
    </location>
</feature>
<evidence type="ECO:0000256" key="9">
    <source>
        <dbReference type="RuleBase" id="RU351113"/>
    </source>
</evidence>
<feature type="transmembrane region" description="Helical" evidence="9">
    <location>
        <begin position="6"/>
        <end position="22"/>
    </location>
</feature>
<evidence type="ECO:0000256" key="4">
    <source>
        <dbReference type="ARBA" id="ARBA00022725"/>
    </source>
</evidence>
<evidence type="ECO:0000256" key="6">
    <source>
        <dbReference type="ARBA" id="ARBA00023136"/>
    </source>
</evidence>
<dbReference type="GO" id="GO:0005886">
    <property type="term" value="C:plasma membrane"/>
    <property type="evidence" value="ECO:0007669"/>
    <property type="project" value="UniProtKB-SubCell"/>
</dbReference>
<dbReference type="GO" id="GO:0004984">
    <property type="term" value="F:olfactory receptor activity"/>
    <property type="evidence" value="ECO:0007669"/>
    <property type="project" value="InterPro"/>
</dbReference>
<evidence type="ECO:0000256" key="10">
    <source>
        <dbReference type="SAM" id="Coils"/>
    </source>
</evidence>
<comment type="subcellular location">
    <subcellularLocation>
        <location evidence="9">Cell membrane</location>
        <topology evidence="9">Multi-pass membrane protein</topology>
    </subcellularLocation>
    <subcellularLocation>
        <location evidence="1">Membrane</location>
        <topology evidence="1">Multi-pass membrane protein</topology>
    </subcellularLocation>
</comment>
<name>A0A9N9S056_9DIPT</name>
<feature type="transmembrane region" description="Helical" evidence="9">
    <location>
        <begin position="310"/>
        <end position="335"/>
    </location>
</feature>
<feature type="coiled-coil region" evidence="10">
    <location>
        <begin position="165"/>
        <end position="192"/>
    </location>
</feature>
<evidence type="ECO:0000256" key="1">
    <source>
        <dbReference type="ARBA" id="ARBA00004141"/>
    </source>
</evidence>
<keyword evidence="7 9" id="KW-0675">Receptor</keyword>